<dbReference type="Proteomes" id="UP000228496">
    <property type="component" value="Unassembled WGS sequence"/>
</dbReference>
<accession>A0A2J0Q8E6</accession>
<dbReference type="EMBL" id="PCXQ01000002">
    <property type="protein sequence ID" value="PJE51465.1"/>
    <property type="molecule type" value="Genomic_DNA"/>
</dbReference>
<organism evidence="1 2">
    <name type="scientific">Candidatus Yanofskybacteria bacterium CG10_big_fil_rev_8_21_14_0_10_36_16</name>
    <dbReference type="NCBI Taxonomy" id="1975096"/>
    <lineage>
        <taxon>Bacteria</taxon>
        <taxon>Candidatus Yanofskyibacteriota</taxon>
    </lineage>
</organism>
<comment type="caution">
    <text evidence="1">The sequence shown here is derived from an EMBL/GenBank/DDBJ whole genome shotgun (WGS) entry which is preliminary data.</text>
</comment>
<sequence>MSEEVNQKNRKREIWKISGLEKRCKELVQQLLNQDGGLAKICQIINEEFHDKLAGSTMTQKVISSRLDELIWTPDVDKLLWRAVGNDMLSKFEETHPHIPKSIIRKRVKSKKGYTSNTSSSIVKFKAGMGRFASLDDLPEGLENYEFPDNSYSNPFVISEEPEGQVSIINGSLIGIKYPDIESNTTRRAFADARNRGAKAVIFVNILDLWSKKTAGPLAAYRAEVSGLEANPKRFPEEYREEVIDILRGNITDDLIYQTLEEKFNEIIDALHKISHRPRNKGPEFPGPVYIMFGLKEEELIRAASYYQCRYLKIVKEKKIEAELNMAKSRFSKARKDNDTSEIRHWDSEVMRLTRKKARTIQSNIHNRHYRYFNRKITAFVVKKFEEAIPNAKVISQGSAYFKLHKHIVKAHIPKHERVTDSLLASYGDSYGAEVFADTLADLTVICHPFALDHRLVGREDSIDGKPVTKFVAVAPSCLDDVFLRDEFRNNIREVHKVQKLVNNPMFKPGVLLLSWSNGILNTISLPISRLDKDRPFYNQNFAFPYPKTEYINVFLNTDNHFGAPDKRYIWDPAQKIHLGVTEAAIELMRREGVINAKDIGLHMTAEMDDATNGDMWFNPRYRPDPERMKILHFERWLLQMTSDLQRASEQGDHELVREITSDINRVSISQLYFRGEDFPFHQMMQVYERHIDPNVDFYSAVLERFVKSGLNIRGISDFHKSMVDTRDLAIHNFPNGNHRIKTLDQRDLEGDYIARHLQEKLAQLPFWQKYLKNNPDFLSKSIRAPRFGNETFGWGTVQAPDGYPWGMRVHGTPAKLSSWSDLLKSVIRNDLARGDDSYGLLKTATVTFYGDKHFYAKAEVNHLTYIMCAASVHTNMYGSSGGFPPNNTGVCFVSIPAGGPEEGPILVQMLPHDYLRDWFANPKSFNWNKFLPKAV</sequence>
<evidence type="ECO:0000313" key="1">
    <source>
        <dbReference type="EMBL" id="PJE51465.1"/>
    </source>
</evidence>
<evidence type="ECO:0000313" key="2">
    <source>
        <dbReference type="Proteomes" id="UP000228496"/>
    </source>
</evidence>
<name>A0A2J0Q8E6_9BACT</name>
<proteinExistence type="predicted"/>
<dbReference type="AlphaFoldDB" id="A0A2J0Q8E6"/>
<protein>
    <submittedName>
        <fullName evidence="1">Uncharacterized protein</fullName>
    </submittedName>
</protein>
<gene>
    <name evidence="1" type="ORF">COV29_00560</name>
</gene>
<reference evidence="1 2" key="1">
    <citation type="submission" date="2017-09" db="EMBL/GenBank/DDBJ databases">
        <title>Depth-based differentiation of microbial function through sediment-hosted aquifers and enrichment of novel symbionts in the deep terrestrial subsurface.</title>
        <authorList>
            <person name="Probst A.J."/>
            <person name="Ladd B."/>
            <person name="Jarett J.K."/>
            <person name="Geller-Mcgrath D.E."/>
            <person name="Sieber C.M."/>
            <person name="Emerson J.B."/>
            <person name="Anantharaman K."/>
            <person name="Thomas B.C."/>
            <person name="Malmstrom R."/>
            <person name="Stieglmeier M."/>
            <person name="Klingl A."/>
            <person name="Woyke T."/>
            <person name="Ryan C.M."/>
            <person name="Banfield J.F."/>
        </authorList>
    </citation>
    <scope>NUCLEOTIDE SEQUENCE [LARGE SCALE GENOMIC DNA]</scope>
    <source>
        <strain evidence="1">CG10_big_fil_rev_8_21_14_0_10_36_16</strain>
    </source>
</reference>